<accession>A0A165GWB8</accession>
<dbReference type="Proteomes" id="UP000076842">
    <property type="component" value="Unassembled WGS sequence"/>
</dbReference>
<evidence type="ECO:0000256" key="1">
    <source>
        <dbReference type="SAM" id="MobiDB-lite"/>
    </source>
</evidence>
<feature type="region of interest" description="Disordered" evidence="1">
    <location>
        <begin position="1"/>
        <end position="79"/>
    </location>
</feature>
<evidence type="ECO:0000313" key="2">
    <source>
        <dbReference type="EMBL" id="KZT58569.1"/>
    </source>
</evidence>
<protein>
    <submittedName>
        <fullName evidence="2">Uncharacterized protein</fullName>
    </submittedName>
</protein>
<feature type="compositionally biased region" description="Low complexity" evidence="1">
    <location>
        <begin position="27"/>
        <end position="59"/>
    </location>
</feature>
<dbReference type="EMBL" id="KV423949">
    <property type="protein sequence ID" value="KZT58569.1"/>
    <property type="molecule type" value="Genomic_DNA"/>
</dbReference>
<sequence>MSVPSPHPLPCTPELMRCPGPTSASSAGRRTPTGRPRAGATSSRACPSSSARSSRPASRARNDRPATYSSDVMHKATGPWASRVGERTVGCTTAALCGSDSILSGNKAMHAR</sequence>
<name>A0A165GWB8_9BASI</name>
<dbReference type="InParanoid" id="A0A165GWB8"/>
<feature type="compositionally biased region" description="Pro residues" evidence="1">
    <location>
        <begin position="1"/>
        <end position="11"/>
    </location>
</feature>
<gene>
    <name evidence="2" type="ORF">CALCODRAFT_233438</name>
</gene>
<organism evidence="2 3">
    <name type="scientific">Calocera cornea HHB12733</name>
    <dbReference type="NCBI Taxonomy" id="1353952"/>
    <lineage>
        <taxon>Eukaryota</taxon>
        <taxon>Fungi</taxon>
        <taxon>Dikarya</taxon>
        <taxon>Basidiomycota</taxon>
        <taxon>Agaricomycotina</taxon>
        <taxon>Dacrymycetes</taxon>
        <taxon>Dacrymycetales</taxon>
        <taxon>Dacrymycetaceae</taxon>
        <taxon>Calocera</taxon>
    </lineage>
</organism>
<dbReference type="AlphaFoldDB" id="A0A165GWB8"/>
<evidence type="ECO:0000313" key="3">
    <source>
        <dbReference type="Proteomes" id="UP000076842"/>
    </source>
</evidence>
<reference evidence="2 3" key="1">
    <citation type="journal article" date="2016" name="Mol. Biol. Evol.">
        <title>Comparative Genomics of Early-Diverging Mushroom-Forming Fungi Provides Insights into the Origins of Lignocellulose Decay Capabilities.</title>
        <authorList>
            <person name="Nagy L.G."/>
            <person name="Riley R."/>
            <person name="Tritt A."/>
            <person name="Adam C."/>
            <person name="Daum C."/>
            <person name="Floudas D."/>
            <person name="Sun H."/>
            <person name="Yadav J.S."/>
            <person name="Pangilinan J."/>
            <person name="Larsson K.H."/>
            <person name="Matsuura K."/>
            <person name="Barry K."/>
            <person name="Labutti K."/>
            <person name="Kuo R."/>
            <person name="Ohm R.A."/>
            <person name="Bhattacharya S.S."/>
            <person name="Shirouzu T."/>
            <person name="Yoshinaga Y."/>
            <person name="Martin F.M."/>
            <person name="Grigoriev I.V."/>
            <person name="Hibbett D.S."/>
        </authorList>
    </citation>
    <scope>NUCLEOTIDE SEQUENCE [LARGE SCALE GENOMIC DNA]</scope>
    <source>
        <strain evidence="2 3">HHB12733</strain>
    </source>
</reference>
<keyword evidence="3" id="KW-1185">Reference proteome</keyword>
<proteinExistence type="predicted"/>